<protein>
    <submittedName>
        <fullName evidence="1">Uncharacterized protein</fullName>
    </submittedName>
</protein>
<dbReference type="AlphaFoldDB" id="A0AAE9FEN0"/>
<gene>
    <name evidence="1" type="ORF">L5515_019660</name>
</gene>
<keyword evidence="2" id="KW-1185">Reference proteome</keyword>
<evidence type="ECO:0000313" key="1">
    <source>
        <dbReference type="EMBL" id="UMM44521.1"/>
    </source>
</evidence>
<proteinExistence type="predicted"/>
<evidence type="ECO:0000313" key="2">
    <source>
        <dbReference type="Proteomes" id="UP000829354"/>
    </source>
</evidence>
<accession>A0AAE9FEN0</accession>
<dbReference type="Proteomes" id="UP000829354">
    <property type="component" value="Chromosome X"/>
</dbReference>
<organism evidence="1 2">
    <name type="scientific">Caenorhabditis briggsae</name>
    <dbReference type="NCBI Taxonomy" id="6238"/>
    <lineage>
        <taxon>Eukaryota</taxon>
        <taxon>Metazoa</taxon>
        <taxon>Ecdysozoa</taxon>
        <taxon>Nematoda</taxon>
        <taxon>Chromadorea</taxon>
        <taxon>Rhabditida</taxon>
        <taxon>Rhabditina</taxon>
        <taxon>Rhabditomorpha</taxon>
        <taxon>Rhabditoidea</taxon>
        <taxon>Rhabditidae</taxon>
        <taxon>Peloderinae</taxon>
        <taxon>Caenorhabditis</taxon>
    </lineage>
</organism>
<sequence length="87" mass="10455">MLKRISEILKLELVLDFEQSYGNFQGQPSERNVETFETRELSVSGRRLCKTINQRKSGHRIEDWRSHYDKDKWRNSNGRYPHLQTES</sequence>
<dbReference type="EMBL" id="CP092625">
    <property type="protein sequence ID" value="UMM44521.1"/>
    <property type="molecule type" value="Genomic_DNA"/>
</dbReference>
<reference evidence="1 2" key="1">
    <citation type="submission" date="2022-04" db="EMBL/GenBank/DDBJ databases">
        <title>Chromosome-level reference genomes for two strains of Caenorhabditis briggsae: an improved platform for comparative genomics.</title>
        <authorList>
            <person name="Stevens L."/>
            <person name="Andersen E."/>
        </authorList>
    </citation>
    <scope>NUCLEOTIDE SEQUENCE [LARGE SCALE GENOMIC DNA]</scope>
    <source>
        <strain evidence="1">VX34</strain>
        <tissue evidence="1">Whole-organism</tissue>
    </source>
</reference>
<name>A0AAE9FEN0_CAEBR</name>